<accession>A0AAD9CU58</accession>
<feature type="compositionally biased region" description="Polar residues" evidence="1">
    <location>
        <begin position="1"/>
        <end position="13"/>
    </location>
</feature>
<reference evidence="2" key="1">
    <citation type="submission" date="2023-02" db="EMBL/GenBank/DDBJ databases">
        <title>Identification and recombinant expression of a fungal hydrolase from Papiliotrema laurentii that hydrolyzes apple cutin and clears colloidal polyester polyurethane.</title>
        <authorList>
            <consortium name="DOE Joint Genome Institute"/>
            <person name="Roman V.A."/>
            <person name="Bojanowski C."/>
            <person name="Crable B.R."/>
            <person name="Wagner D.N."/>
            <person name="Hung C.S."/>
            <person name="Nadeau L.J."/>
            <person name="Schratz L."/>
            <person name="Haridas S."/>
            <person name="Pangilinan J."/>
            <person name="Lipzen A."/>
            <person name="Na H."/>
            <person name="Yan M."/>
            <person name="Ng V."/>
            <person name="Grigoriev I.V."/>
            <person name="Spatafora J.W."/>
            <person name="Barlow D."/>
            <person name="Biffinger J."/>
            <person name="Kelley-Loughnane N."/>
            <person name="Varaljay V.A."/>
            <person name="Crookes-Goodson W.J."/>
        </authorList>
    </citation>
    <scope>NUCLEOTIDE SEQUENCE</scope>
    <source>
        <strain evidence="2">5307AH</strain>
    </source>
</reference>
<feature type="region of interest" description="Disordered" evidence="1">
    <location>
        <begin position="1"/>
        <end position="161"/>
    </location>
</feature>
<feature type="compositionally biased region" description="Acidic residues" evidence="1">
    <location>
        <begin position="225"/>
        <end position="234"/>
    </location>
</feature>
<organism evidence="2 3">
    <name type="scientific">Papiliotrema laurentii</name>
    <name type="common">Cryptococcus laurentii</name>
    <dbReference type="NCBI Taxonomy" id="5418"/>
    <lineage>
        <taxon>Eukaryota</taxon>
        <taxon>Fungi</taxon>
        <taxon>Dikarya</taxon>
        <taxon>Basidiomycota</taxon>
        <taxon>Agaricomycotina</taxon>
        <taxon>Tremellomycetes</taxon>
        <taxon>Tremellales</taxon>
        <taxon>Rhynchogastremaceae</taxon>
        <taxon>Papiliotrema</taxon>
    </lineage>
</organism>
<evidence type="ECO:0000313" key="2">
    <source>
        <dbReference type="EMBL" id="KAK1921575.1"/>
    </source>
</evidence>
<evidence type="ECO:0000313" key="3">
    <source>
        <dbReference type="Proteomes" id="UP001182556"/>
    </source>
</evidence>
<proteinExistence type="predicted"/>
<feature type="compositionally biased region" description="Basic and acidic residues" evidence="1">
    <location>
        <begin position="112"/>
        <end position="145"/>
    </location>
</feature>
<protein>
    <submittedName>
        <fullName evidence="2">Uncharacterized protein</fullName>
    </submittedName>
</protein>
<feature type="compositionally biased region" description="Low complexity" evidence="1">
    <location>
        <begin position="24"/>
        <end position="49"/>
    </location>
</feature>
<gene>
    <name evidence="2" type="ORF">DB88DRAFT_498446</name>
</gene>
<feature type="region of interest" description="Disordered" evidence="1">
    <location>
        <begin position="210"/>
        <end position="261"/>
    </location>
</feature>
<name>A0AAD9CU58_PAPLA</name>
<dbReference type="Proteomes" id="UP001182556">
    <property type="component" value="Unassembled WGS sequence"/>
</dbReference>
<keyword evidence="3" id="KW-1185">Reference proteome</keyword>
<feature type="compositionally biased region" description="Acidic residues" evidence="1">
    <location>
        <begin position="146"/>
        <end position="161"/>
    </location>
</feature>
<dbReference type="AlphaFoldDB" id="A0AAD9CU58"/>
<evidence type="ECO:0000256" key="1">
    <source>
        <dbReference type="SAM" id="MobiDB-lite"/>
    </source>
</evidence>
<comment type="caution">
    <text evidence="2">The sequence shown here is derived from an EMBL/GenBank/DDBJ whole genome shotgun (WGS) entry which is preliminary data.</text>
</comment>
<sequence length="317" mass="35659">MSMTAMMWSSSPTALGLPSSPLNPHTTPAGPSSSSPVTSPTPSHTAPSPFTLAPPSFRHRPASQPQLIPRYQRPVAKRSPTTARPASDHRAQASADLFGEGTGASPVQSAMWKERFARRVKDRERRRKARDDDLDRRRSIERSDEIVDEEEADRQAQADDEEIFRRLMIMQRRKDEHAHLVSYEIETGGSDPLLPEFWDEVESVGQDLSSDVDAPLRHHGYRDGQEDDDADDDMMVTPQRKRPALFPDAQPTPRGMDEVDEEEEWALEAAAAEQAERDEEEAEIARRIEEAYGLYVPAPPDGELDMDWDAFDAMDIE</sequence>
<dbReference type="EMBL" id="JAODAN010000010">
    <property type="protein sequence ID" value="KAK1921575.1"/>
    <property type="molecule type" value="Genomic_DNA"/>
</dbReference>